<sequence length="81" mass="9496">MFVCDRCGACCRHLELSPLYRELDRGDGICKYLSGNLCSIYENRPLICRVDASYDAFFKDVMSLEMYYKLNYESCNKLKKL</sequence>
<dbReference type="AlphaFoldDB" id="A0A9D2PAU9"/>
<proteinExistence type="predicted"/>
<gene>
    <name evidence="1" type="ORF">H9703_05260</name>
</gene>
<organism evidence="1 2">
    <name type="scientific">Candidatus Faecalibacterium faecigallinarum</name>
    <dbReference type="NCBI Taxonomy" id="2838577"/>
    <lineage>
        <taxon>Bacteria</taxon>
        <taxon>Bacillati</taxon>
        <taxon>Bacillota</taxon>
        <taxon>Clostridia</taxon>
        <taxon>Eubacteriales</taxon>
        <taxon>Oscillospiraceae</taxon>
        <taxon>Faecalibacterium</taxon>
    </lineage>
</organism>
<dbReference type="Proteomes" id="UP000823906">
    <property type="component" value="Unassembled WGS sequence"/>
</dbReference>
<dbReference type="Pfam" id="PF03692">
    <property type="entry name" value="CxxCxxCC"/>
    <property type="match status" value="1"/>
</dbReference>
<reference evidence="1" key="2">
    <citation type="submission" date="2021-04" db="EMBL/GenBank/DDBJ databases">
        <authorList>
            <person name="Gilroy R."/>
        </authorList>
    </citation>
    <scope>NUCLEOTIDE SEQUENCE</scope>
    <source>
        <strain evidence="1">ChiSjej5B23-2810</strain>
    </source>
</reference>
<dbReference type="EMBL" id="DWWN01000035">
    <property type="protein sequence ID" value="HJC45528.1"/>
    <property type="molecule type" value="Genomic_DNA"/>
</dbReference>
<evidence type="ECO:0000313" key="1">
    <source>
        <dbReference type="EMBL" id="HJC45528.1"/>
    </source>
</evidence>
<dbReference type="InterPro" id="IPR005358">
    <property type="entry name" value="Puta_zinc/iron-chelating_dom"/>
</dbReference>
<name>A0A9D2PAU9_9FIRM</name>
<comment type="caution">
    <text evidence="1">The sequence shown here is derived from an EMBL/GenBank/DDBJ whole genome shotgun (WGS) entry which is preliminary data.</text>
</comment>
<protein>
    <submittedName>
        <fullName evidence="1">YkgJ family cysteine cluster protein</fullName>
    </submittedName>
</protein>
<reference evidence="1" key="1">
    <citation type="journal article" date="2021" name="PeerJ">
        <title>Extensive microbial diversity within the chicken gut microbiome revealed by metagenomics and culture.</title>
        <authorList>
            <person name="Gilroy R."/>
            <person name="Ravi A."/>
            <person name="Getino M."/>
            <person name="Pursley I."/>
            <person name="Horton D.L."/>
            <person name="Alikhan N.F."/>
            <person name="Baker D."/>
            <person name="Gharbi K."/>
            <person name="Hall N."/>
            <person name="Watson M."/>
            <person name="Adriaenssens E.M."/>
            <person name="Foster-Nyarko E."/>
            <person name="Jarju S."/>
            <person name="Secka A."/>
            <person name="Antonio M."/>
            <person name="Oren A."/>
            <person name="Chaudhuri R.R."/>
            <person name="La Ragione R."/>
            <person name="Hildebrand F."/>
            <person name="Pallen M.J."/>
        </authorList>
    </citation>
    <scope>NUCLEOTIDE SEQUENCE</scope>
    <source>
        <strain evidence="1">ChiSjej5B23-2810</strain>
    </source>
</reference>
<evidence type="ECO:0000313" key="2">
    <source>
        <dbReference type="Proteomes" id="UP000823906"/>
    </source>
</evidence>
<accession>A0A9D2PAU9</accession>